<dbReference type="GO" id="GO:0046872">
    <property type="term" value="F:metal ion binding"/>
    <property type="evidence" value="ECO:0007669"/>
    <property type="project" value="UniProtKB-KW"/>
</dbReference>
<name>A0A232M279_9EURO</name>
<evidence type="ECO:0000256" key="4">
    <source>
        <dbReference type="ARBA" id="ARBA00023239"/>
    </source>
</evidence>
<keyword evidence="7" id="KW-1185">Reference proteome</keyword>
<dbReference type="OrthoDB" id="9970124at2759"/>
<evidence type="ECO:0000256" key="3">
    <source>
        <dbReference type="ARBA" id="ARBA00022833"/>
    </source>
</evidence>
<proteinExistence type="inferred from homology"/>
<dbReference type="InterPro" id="IPR011057">
    <property type="entry name" value="Mss4-like_sf"/>
</dbReference>
<keyword evidence="2" id="KW-0479">Metal-binding</keyword>
<protein>
    <recommendedName>
        <fullName evidence="5">CENP-V/GFA domain-containing protein</fullName>
    </recommendedName>
</protein>
<dbReference type="GO" id="GO:0016846">
    <property type="term" value="F:carbon-sulfur lyase activity"/>
    <property type="evidence" value="ECO:0007669"/>
    <property type="project" value="InterPro"/>
</dbReference>
<accession>A0A232M279</accession>
<evidence type="ECO:0000256" key="2">
    <source>
        <dbReference type="ARBA" id="ARBA00022723"/>
    </source>
</evidence>
<dbReference type="PROSITE" id="PS51891">
    <property type="entry name" value="CENP_V_GFA"/>
    <property type="match status" value="1"/>
</dbReference>
<evidence type="ECO:0000259" key="5">
    <source>
        <dbReference type="PROSITE" id="PS51891"/>
    </source>
</evidence>
<dbReference type="PANTHER" id="PTHR33337">
    <property type="entry name" value="GFA DOMAIN-CONTAINING PROTEIN"/>
    <property type="match status" value="1"/>
</dbReference>
<comment type="similarity">
    <text evidence="1">Belongs to the Gfa family.</text>
</comment>
<dbReference type="Pfam" id="PF04828">
    <property type="entry name" value="GFA"/>
    <property type="match status" value="1"/>
</dbReference>
<organism evidence="6 7">
    <name type="scientific">Elaphomyces granulatus</name>
    <dbReference type="NCBI Taxonomy" id="519963"/>
    <lineage>
        <taxon>Eukaryota</taxon>
        <taxon>Fungi</taxon>
        <taxon>Dikarya</taxon>
        <taxon>Ascomycota</taxon>
        <taxon>Pezizomycotina</taxon>
        <taxon>Eurotiomycetes</taxon>
        <taxon>Eurotiomycetidae</taxon>
        <taxon>Eurotiales</taxon>
        <taxon>Elaphomycetaceae</taxon>
        <taxon>Elaphomyces</taxon>
    </lineage>
</organism>
<evidence type="ECO:0000313" key="7">
    <source>
        <dbReference type="Proteomes" id="UP000243515"/>
    </source>
</evidence>
<feature type="domain" description="CENP-V/GFA" evidence="5">
    <location>
        <begin position="41"/>
        <end position="179"/>
    </location>
</feature>
<dbReference type="PANTHER" id="PTHR33337:SF40">
    <property type="entry name" value="CENP-V_GFA DOMAIN-CONTAINING PROTEIN-RELATED"/>
    <property type="match status" value="1"/>
</dbReference>
<evidence type="ECO:0000256" key="1">
    <source>
        <dbReference type="ARBA" id="ARBA00005495"/>
    </source>
</evidence>
<gene>
    <name evidence="6" type="ORF">Egran_01757</name>
</gene>
<dbReference type="Proteomes" id="UP000243515">
    <property type="component" value="Unassembled WGS sequence"/>
</dbReference>
<evidence type="ECO:0000313" key="6">
    <source>
        <dbReference type="EMBL" id="OXV10483.1"/>
    </source>
</evidence>
<reference evidence="6 7" key="1">
    <citation type="journal article" date="2015" name="Environ. Microbiol.">
        <title>Metagenome sequence of Elaphomyces granulatus from sporocarp tissue reveals Ascomycota ectomycorrhizal fingerprints of genome expansion and a Proteobacteria-rich microbiome.</title>
        <authorList>
            <person name="Quandt C.A."/>
            <person name="Kohler A."/>
            <person name="Hesse C.N."/>
            <person name="Sharpton T.J."/>
            <person name="Martin F."/>
            <person name="Spatafora J.W."/>
        </authorList>
    </citation>
    <scope>NUCLEOTIDE SEQUENCE [LARGE SCALE GENOMIC DNA]</scope>
    <source>
        <strain evidence="6 7">OSC145934</strain>
    </source>
</reference>
<sequence>MAKTAVPPSFLPVNQSREGEDWRCSPPYQSSTQDEFDSVKWTGRCHCGQVEYQLKREKPLTAKFCHCQICQVLHGAPFQLAAIFPKSDVRFTRGHEKLTFYSSGEKRKEHKLPCKVYCSYCNTPIMDEGRNMCLLFPELIDVGPDLEDQRKRRETFEIKCHIFYGSRIVDIKDGKPKWSGLDEKSELLDDNGQVLLHYTETKTIEDNPLQM</sequence>
<dbReference type="Gene3D" id="3.90.1590.10">
    <property type="entry name" value="glutathione-dependent formaldehyde- activating enzyme (gfa)"/>
    <property type="match status" value="1"/>
</dbReference>
<dbReference type="SUPFAM" id="SSF51316">
    <property type="entry name" value="Mss4-like"/>
    <property type="match status" value="1"/>
</dbReference>
<dbReference type="AlphaFoldDB" id="A0A232M279"/>
<keyword evidence="3" id="KW-0862">Zinc</keyword>
<dbReference type="InterPro" id="IPR006913">
    <property type="entry name" value="CENP-V/GFA"/>
</dbReference>
<keyword evidence="4" id="KW-0456">Lyase</keyword>
<dbReference type="EMBL" id="NPHW01002927">
    <property type="protein sequence ID" value="OXV10483.1"/>
    <property type="molecule type" value="Genomic_DNA"/>
</dbReference>
<comment type="caution">
    <text evidence="6">The sequence shown here is derived from an EMBL/GenBank/DDBJ whole genome shotgun (WGS) entry which is preliminary data.</text>
</comment>